<reference evidence="1 2" key="1">
    <citation type="submission" date="2020-04" db="EMBL/GenBank/DDBJ databases">
        <title>Whole-genome sequencing of Vibrio spp. from China reveals different genetic environments of blaCTX-M-14 among diverse lineages.</title>
        <authorList>
            <person name="Zheng Z."/>
            <person name="Ye L."/>
            <person name="Chen S."/>
        </authorList>
    </citation>
    <scope>NUCLEOTIDE SEQUENCE [LARGE SCALE GENOMIC DNA]</scope>
    <source>
        <strain evidence="1 2">Vb0551</strain>
    </source>
</reference>
<dbReference type="GO" id="GO:0016740">
    <property type="term" value="F:transferase activity"/>
    <property type="evidence" value="ECO:0007669"/>
    <property type="project" value="UniProtKB-KW"/>
</dbReference>
<evidence type="ECO:0000313" key="1">
    <source>
        <dbReference type="EMBL" id="NMU82841.1"/>
    </source>
</evidence>
<name>A0A7Y0SG97_VIBPH</name>
<proteinExistence type="predicted"/>
<comment type="caution">
    <text evidence="1">The sequence shown here is derived from an EMBL/GenBank/DDBJ whole genome shotgun (WGS) entry which is preliminary data.</text>
</comment>
<dbReference type="AlphaFoldDB" id="A0A7Y0SG97"/>
<evidence type="ECO:0000313" key="2">
    <source>
        <dbReference type="Proteomes" id="UP000518904"/>
    </source>
</evidence>
<dbReference type="Proteomes" id="UP000518904">
    <property type="component" value="Unassembled WGS sequence"/>
</dbReference>
<protein>
    <submittedName>
        <fullName evidence="1">Glycosyl transferase</fullName>
    </submittedName>
</protein>
<gene>
    <name evidence="1" type="ORF">HKB16_08090</name>
</gene>
<dbReference type="EMBL" id="JABCLB010001015">
    <property type="protein sequence ID" value="NMU82841.1"/>
    <property type="molecule type" value="Genomic_DNA"/>
</dbReference>
<accession>A0A7Y0SG97</accession>
<keyword evidence="1" id="KW-0808">Transferase</keyword>
<organism evidence="1 2">
    <name type="scientific">Vibrio parahaemolyticus</name>
    <dbReference type="NCBI Taxonomy" id="670"/>
    <lineage>
        <taxon>Bacteria</taxon>
        <taxon>Pseudomonadati</taxon>
        <taxon>Pseudomonadota</taxon>
        <taxon>Gammaproteobacteria</taxon>
        <taxon>Vibrionales</taxon>
        <taxon>Vibrionaceae</taxon>
        <taxon>Vibrio</taxon>
    </lineage>
</organism>
<feature type="non-terminal residue" evidence="1">
    <location>
        <position position="1"/>
    </location>
</feature>
<sequence>PFGTSEDDMNQMANTVLATMTVVLFAQIHDREKAFERAFSYWQAYCGQQ</sequence>